<gene>
    <name evidence="4" type="ORF">QVD17_05604</name>
</gene>
<evidence type="ECO:0008006" key="6">
    <source>
        <dbReference type="Google" id="ProtNLM"/>
    </source>
</evidence>
<dbReference type="Proteomes" id="UP001229421">
    <property type="component" value="Unassembled WGS sequence"/>
</dbReference>
<evidence type="ECO:0000256" key="2">
    <source>
        <dbReference type="ARBA" id="ARBA00024341"/>
    </source>
</evidence>
<name>A0AAD8LCC4_TARER</name>
<proteinExistence type="inferred from homology"/>
<comment type="similarity">
    <text evidence="2">Belongs to the IQD family.</text>
</comment>
<feature type="compositionally biased region" description="Basic residues" evidence="3">
    <location>
        <begin position="352"/>
        <end position="366"/>
    </location>
</feature>
<dbReference type="PANTHER" id="PTHR32295">
    <property type="entry name" value="IQ-DOMAIN 5-RELATED"/>
    <property type="match status" value="1"/>
</dbReference>
<evidence type="ECO:0000256" key="3">
    <source>
        <dbReference type="SAM" id="MobiDB-lite"/>
    </source>
</evidence>
<keyword evidence="1" id="KW-0112">Calmodulin-binding</keyword>
<evidence type="ECO:0000313" key="4">
    <source>
        <dbReference type="EMBL" id="KAK1439784.1"/>
    </source>
</evidence>
<keyword evidence="5" id="KW-1185">Reference proteome</keyword>
<evidence type="ECO:0000256" key="1">
    <source>
        <dbReference type="ARBA" id="ARBA00022860"/>
    </source>
</evidence>
<sequence length="393" mass="44547">MNSSVVEMGITGELVRSAFSKHRSFGSTHDTNVMKNHAERRRWASVRSYLCGDEFSSVLAEEDLASRTSSKAVVTNSVVLEDYSNSARTSKATIFSSRIDDDDDSISVKGGSEATVTQLVSENSNEALELDEKTKLNSENEAAVVIQSAFRSFLARRQTERLEQRDARDRDLESVATSVEVQTGNSAVEVRDGSESFTHRTHHHKGIRVQTLKKLKDWDDSTVSSNISKMRIQNRLEASTRRERALAYAFSQQLRICSKKKHSVRSGNETEANMSWSWLERWMATRQHDTSFGDISKQYEQLNGNQKLMVKSRVISDLAGEEKESCGSNEVSVHFDNISLSSKTGDKSYSKSVRHRVKATSVSRRKKSTRYDLTNEYCKVRKQEEREIRCDDQ</sequence>
<dbReference type="GO" id="GO:0005516">
    <property type="term" value="F:calmodulin binding"/>
    <property type="evidence" value="ECO:0007669"/>
    <property type="project" value="UniProtKB-KW"/>
</dbReference>
<dbReference type="Pfam" id="PF00612">
    <property type="entry name" value="IQ"/>
    <property type="match status" value="1"/>
</dbReference>
<dbReference type="AlphaFoldDB" id="A0AAD8LCC4"/>
<comment type="caution">
    <text evidence="4">The sequence shown here is derived from an EMBL/GenBank/DDBJ whole genome shotgun (WGS) entry which is preliminary data.</text>
</comment>
<dbReference type="Gene3D" id="1.20.5.190">
    <property type="match status" value="1"/>
</dbReference>
<protein>
    <recommendedName>
        <fullName evidence="6">Protein IQ-DOMAIN 1</fullName>
    </recommendedName>
</protein>
<reference evidence="4" key="1">
    <citation type="journal article" date="2023" name="bioRxiv">
        <title>Improved chromosome-level genome assembly for marigold (Tagetes erecta).</title>
        <authorList>
            <person name="Jiang F."/>
            <person name="Yuan L."/>
            <person name="Wang S."/>
            <person name="Wang H."/>
            <person name="Xu D."/>
            <person name="Wang A."/>
            <person name="Fan W."/>
        </authorList>
    </citation>
    <scope>NUCLEOTIDE SEQUENCE</scope>
    <source>
        <strain evidence="4">WSJ</strain>
        <tissue evidence="4">Leaf</tissue>
    </source>
</reference>
<organism evidence="4 5">
    <name type="scientific">Tagetes erecta</name>
    <name type="common">African marigold</name>
    <dbReference type="NCBI Taxonomy" id="13708"/>
    <lineage>
        <taxon>Eukaryota</taxon>
        <taxon>Viridiplantae</taxon>
        <taxon>Streptophyta</taxon>
        <taxon>Embryophyta</taxon>
        <taxon>Tracheophyta</taxon>
        <taxon>Spermatophyta</taxon>
        <taxon>Magnoliopsida</taxon>
        <taxon>eudicotyledons</taxon>
        <taxon>Gunneridae</taxon>
        <taxon>Pentapetalae</taxon>
        <taxon>asterids</taxon>
        <taxon>campanulids</taxon>
        <taxon>Asterales</taxon>
        <taxon>Asteraceae</taxon>
        <taxon>Asteroideae</taxon>
        <taxon>Heliantheae alliance</taxon>
        <taxon>Tageteae</taxon>
        <taxon>Tagetes</taxon>
    </lineage>
</organism>
<feature type="region of interest" description="Disordered" evidence="3">
    <location>
        <begin position="342"/>
        <end position="366"/>
    </location>
</feature>
<dbReference type="PROSITE" id="PS50096">
    <property type="entry name" value="IQ"/>
    <property type="match status" value="1"/>
</dbReference>
<evidence type="ECO:0000313" key="5">
    <source>
        <dbReference type="Proteomes" id="UP001229421"/>
    </source>
</evidence>
<accession>A0AAD8LCC4</accession>
<dbReference type="PANTHER" id="PTHR32295:SF15">
    <property type="entry name" value="PROTEIN IQ-DOMAIN 33"/>
    <property type="match status" value="1"/>
</dbReference>
<dbReference type="EMBL" id="JAUHHV010000001">
    <property type="protein sequence ID" value="KAK1439784.1"/>
    <property type="molecule type" value="Genomic_DNA"/>
</dbReference>
<dbReference type="InterPro" id="IPR000048">
    <property type="entry name" value="IQ_motif_EF-hand-BS"/>
</dbReference>